<gene>
    <name evidence="3" type="primary">Dgri\GH17160</name>
    <name evidence="3" type="ORF">Dgri_GH17160</name>
</gene>
<feature type="compositionally biased region" description="Polar residues" evidence="1">
    <location>
        <begin position="122"/>
        <end position="133"/>
    </location>
</feature>
<evidence type="ECO:0000256" key="2">
    <source>
        <dbReference type="SAM" id="SignalP"/>
    </source>
</evidence>
<keyword evidence="4" id="KW-1185">Reference proteome</keyword>
<feature type="chain" id="PRO_5002811169" evidence="2">
    <location>
        <begin position="17"/>
        <end position="233"/>
    </location>
</feature>
<feature type="compositionally biased region" description="Basic residues" evidence="1">
    <location>
        <begin position="202"/>
        <end position="211"/>
    </location>
</feature>
<keyword evidence="2" id="KW-0732">Signal</keyword>
<proteinExistence type="predicted"/>
<feature type="region of interest" description="Disordered" evidence="1">
    <location>
        <begin position="113"/>
        <end position="133"/>
    </location>
</feature>
<evidence type="ECO:0000313" key="4">
    <source>
        <dbReference type="Proteomes" id="UP000001070"/>
    </source>
</evidence>
<dbReference type="Proteomes" id="UP000001070">
    <property type="component" value="Unassembled WGS sequence"/>
</dbReference>
<feature type="region of interest" description="Disordered" evidence="1">
    <location>
        <begin position="46"/>
        <end position="72"/>
    </location>
</feature>
<protein>
    <submittedName>
        <fullName evidence="3">GH17160</fullName>
    </submittedName>
</protein>
<dbReference type="OrthoDB" id="8016551at2759"/>
<feature type="region of interest" description="Disordered" evidence="1">
    <location>
        <begin position="200"/>
        <end position="233"/>
    </location>
</feature>
<dbReference type="InParanoid" id="B4J173"/>
<reference evidence="3 4" key="1">
    <citation type="journal article" date="2007" name="Nature">
        <title>Evolution of genes and genomes on the Drosophila phylogeny.</title>
        <authorList>
            <consortium name="Drosophila 12 Genomes Consortium"/>
            <person name="Clark A.G."/>
            <person name="Eisen M.B."/>
            <person name="Smith D.R."/>
            <person name="Bergman C.M."/>
            <person name="Oliver B."/>
            <person name="Markow T.A."/>
            <person name="Kaufman T.C."/>
            <person name="Kellis M."/>
            <person name="Gelbart W."/>
            <person name="Iyer V.N."/>
            <person name="Pollard D.A."/>
            <person name="Sackton T.B."/>
            <person name="Larracuente A.M."/>
            <person name="Singh N.D."/>
            <person name="Abad J.P."/>
            <person name="Abt D.N."/>
            <person name="Adryan B."/>
            <person name="Aguade M."/>
            <person name="Akashi H."/>
            <person name="Anderson W.W."/>
            <person name="Aquadro C.F."/>
            <person name="Ardell D.H."/>
            <person name="Arguello R."/>
            <person name="Artieri C.G."/>
            <person name="Barbash D.A."/>
            <person name="Barker D."/>
            <person name="Barsanti P."/>
            <person name="Batterham P."/>
            <person name="Batzoglou S."/>
            <person name="Begun D."/>
            <person name="Bhutkar A."/>
            <person name="Blanco E."/>
            <person name="Bosak S.A."/>
            <person name="Bradley R.K."/>
            <person name="Brand A.D."/>
            <person name="Brent M.R."/>
            <person name="Brooks A.N."/>
            <person name="Brown R.H."/>
            <person name="Butlin R.K."/>
            <person name="Caggese C."/>
            <person name="Calvi B.R."/>
            <person name="Bernardo de Carvalho A."/>
            <person name="Caspi A."/>
            <person name="Castrezana S."/>
            <person name="Celniker S.E."/>
            <person name="Chang J.L."/>
            <person name="Chapple C."/>
            <person name="Chatterji S."/>
            <person name="Chinwalla A."/>
            <person name="Civetta A."/>
            <person name="Clifton S.W."/>
            <person name="Comeron J.M."/>
            <person name="Costello J.C."/>
            <person name="Coyne J.A."/>
            <person name="Daub J."/>
            <person name="David R.G."/>
            <person name="Delcher A.L."/>
            <person name="Delehaunty K."/>
            <person name="Do C.B."/>
            <person name="Ebling H."/>
            <person name="Edwards K."/>
            <person name="Eickbush T."/>
            <person name="Evans J.D."/>
            <person name="Filipski A."/>
            <person name="Findeiss S."/>
            <person name="Freyhult E."/>
            <person name="Fulton L."/>
            <person name="Fulton R."/>
            <person name="Garcia A.C."/>
            <person name="Gardiner A."/>
            <person name="Garfield D.A."/>
            <person name="Garvin B.E."/>
            <person name="Gibson G."/>
            <person name="Gilbert D."/>
            <person name="Gnerre S."/>
            <person name="Godfrey J."/>
            <person name="Good R."/>
            <person name="Gotea V."/>
            <person name="Gravely B."/>
            <person name="Greenberg A.J."/>
            <person name="Griffiths-Jones S."/>
            <person name="Gross S."/>
            <person name="Guigo R."/>
            <person name="Gustafson E.A."/>
            <person name="Haerty W."/>
            <person name="Hahn M.W."/>
            <person name="Halligan D.L."/>
            <person name="Halpern A.L."/>
            <person name="Halter G.M."/>
            <person name="Han M.V."/>
            <person name="Heger A."/>
            <person name="Hillier L."/>
            <person name="Hinrichs A.S."/>
            <person name="Holmes I."/>
            <person name="Hoskins R.A."/>
            <person name="Hubisz M.J."/>
            <person name="Hultmark D."/>
            <person name="Huntley M.A."/>
            <person name="Jaffe D.B."/>
            <person name="Jagadeeshan S."/>
            <person name="Jeck W.R."/>
            <person name="Johnson J."/>
            <person name="Jones C.D."/>
            <person name="Jordan W.C."/>
            <person name="Karpen G.H."/>
            <person name="Kataoka E."/>
            <person name="Keightley P.D."/>
            <person name="Kheradpour P."/>
            <person name="Kirkness E.F."/>
            <person name="Koerich L.B."/>
            <person name="Kristiansen K."/>
            <person name="Kudrna D."/>
            <person name="Kulathinal R.J."/>
            <person name="Kumar S."/>
            <person name="Kwok R."/>
            <person name="Lander E."/>
            <person name="Langley C.H."/>
            <person name="Lapoint R."/>
            <person name="Lazzaro B.P."/>
            <person name="Lee S.J."/>
            <person name="Levesque L."/>
            <person name="Li R."/>
            <person name="Lin C.F."/>
            <person name="Lin M.F."/>
            <person name="Lindblad-Toh K."/>
            <person name="Llopart A."/>
            <person name="Long M."/>
            <person name="Low L."/>
            <person name="Lozovsky E."/>
            <person name="Lu J."/>
            <person name="Luo M."/>
            <person name="Machado C.A."/>
            <person name="Makalowski W."/>
            <person name="Marzo M."/>
            <person name="Matsuda M."/>
            <person name="Matzkin L."/>
            <person name="McAllister B."/>
            <person name="McBride C.S."/>
            <person name="McKernan B."/>
            <person name="McKernan K."/>
            <person name="Mendez-Lago M."/>
            <person name="Minx P."/>
            <person name="Mollenhauer M.U."/>
            <person name="Montooth K."/>
            <person name="Mount S.M."/>
            <person name="Mu X."/>
            <person name="Myers E."/>
            <person name="Negre B."/>
            <person name="Newfeld S."/>
            <person name="Nielsen R."/>
            <person name="Noor M.A."/>
            <person name="O'Grady P."/>
            <person name="Pachter L."/>
            <person name="Papaceit M."/>
            <person name="Parisi M.J."/>
            <person name="Parisi M."/>
            <person name="Parts L."/>
            <person name="Pedersen J.S."/>
            <person name="Pesole G."/>
            <person name="Phillippy A.M."/>
            <person name="Ponting C.P."/>
            <person name="Pop M."/>
            <person name="Porcelli D."/>
            <person name="Powell J.R."/>
            <person name="Prohaska S."/>
            <person name="Pruitt K."/>
            <person name="Puig M."/>
            <person name="Quesneville H."/>
            <person name="Ram K.R."/>
            <person name="Rand D."/>
            <person name="Rasmussen M.D."/>
            <person name="Reed L.K."/>
            <person name="Reenan R."/>
            <person name="Reily A."/>
            <person name="Remington K.A."/>
            <person name="Rieger T.T."/>
            <person name="Ritchie M.G."/>
            <person name="Robin C."/>
            <person name="Rogers Y.H."/>
            <person name="Rohde C."/>
            <person name="Rozas J."/>
            <person name="Rubenfield M.J."/>
            <person name="Ruiz A."/>
            <person name="Russo S."/>
            <person name="Salzberg S.L."/>
            <person name="Sanchez-Gracia A."/>
            <person name="Saranga D.J."/>
            <person name="Sato H."/>
            <person name="Schaeffer S.W."/>
            <person name="Schatz M.C."/>
            <person name="Schlenke T."/>
            <person name="Schwartz R."/>
            <person name="Segarra C."/>
            <person name="Singh R.S."/>
            <person name="Sirot L."/>
            <person name="Sirota M."/>
            <person name="Sisneros N.B."/>
            <person name="Smith C.D."/>
            <person name="Smith T.F."/>
            <person name="Spieth J."/>
            <person name="Stage D.E."/>
            <person name="Stark A."/>
            <person name="Stephan W."/>
            <person name="Strausberg R.L."/>
            <person name="Strempel S."/>
            <person name="Sturgill D."/>
            <person name="Sutton G."/>
            <person name="Sutton G.G."/>
            <person name="Tao W."/>
            <person name="Teichmann S."/>
            <person name="Tobari Y.N."/>
            <person name="Tomimura Y."/>
            <person name="Tsolas J.M."/>
            <person name="Valente V.L."/>
            <person name="Venter E."/>
            <person name="Venter J.C."/>
            <person name="Vicario S."/>
            <person name="Vieira F.G."/>
            <person name="Vilella A.J."/>
            <person name="Villasante A."/>
            <person name="Walenz B."/>
            <person name="Wang J."/>
            <person name="Wasserman M."/>
            <person name="Watts T."/>
            <person name="Wilson D."/>
            <person name="Wilson R.K."/>
            <person name="Wing R.A."/>
            <person name="Wolfner M.F."/>
            <person name="Wong A."/>
            <person name="Wong G.K."/>
            <person name="Wu C.I."/>
            <person name="Wu G."/>
            <person name="Yamamoto D."/>
            <person name="Yang H.P."/>
            <person name="Yang S.P."/>
            <person name="Yorke J.A."/>
            <person name="Yoshida K."/>
            <person name="Zdobnov E."/>
            <person name="Zhang P."/>
            <person name="Zhang Y."/>
            <person name="Zimin A.V."/>
            <person name="Baldwin J."/>
            <person name="Abdouelleil A."/>
            <person name="Abdulkadir J."/>
            <person name="Abebe A."/>
            <person name="Abera B."/>
            <person name="Abreu J."/>
            <person name="Acer S.C."/>
            <person name="Aftuck L."/>
            <person name="Alexander A."/>
            <person name="An P."/>
            <person name="Anderson E."/>
            <person name="Anderson S."/>
            <person name="Arachi H."/>
            <person name="Azer M."/>
            <person name="Bachantsang P."/>
            <person name="Barry A."/>
            <person name="Bayul T."/>
            <person name="Berlin A."/>
            <person name="Bessette D."/>
            <person name="Bloom T."/>
            <person name="Blye J."/>
            <person name="Boguslavskiy L."/>
            <person name="Bonnet C."/>
            <person name="Boukhgalter B."/>
            <person name="Bourzgui I."/>
            <person name="Brown A."/>
            <person name="Cahill P."/>
            <person name="Channer S."/>
            <person name="Cheshatsang Y."/>
            <person name="Chuda L."/>
            <person name="Citroen M."/>
            <person name="Collymore A."/>
            <person name="Cooke P."/>
            <person name="Costello M."/>
            <person name="D'Aco K."/>
            <person name="Daza R."/>
            <person name="De Haan G."/>
            <person name="DeGray S."/>
            <person name="DeMaso C."/>
            <person name="Dhargay N."/>
            <person name="Dooley K."/>
            <person name="Dooley E."/>
            <person name="Doricent M."/>
            <person name="Dorje P."/>
            <person name="Dorjee K."/>
            <person name="Dupes A."/>
            <person name="Elong R."/>
            <person name="Falk J."/>
            <person name="Farina A."/>
            <person name="Faro S."/>
            <person name="Ferguson D."/>
            <person name="Fisher S."/>
            <person name="Foley C.D."/>
            <person name="Franke A."/>
            <person name="Friedrich D."/>
            <person name="Gadbois L."/>
            <person name="Gearin G."/>
            <person name="Gearin C.R."/>
            <person name="Giannoukos G."/>
            <person name="Goode T."/>
            <person name="Graham J."/>
            <person name="Grandbois E."/>
            <person name="Grewal S."/>
            <person name="Gyaltsen K."/>
            <person name="Hafez N."/>
            <person name="Hagos B."/>
            <person name="Hall J."/>
            <person name="Henson C."/>
            <person name="Hollinger A."/>
            <person name="Honan T."/>
            <person name="Huard M.D."/>
            <person name="Hughes L."/>
            <person name="Hurhula B."/>
            <person name="Husby M.E."/>
            <person name="Kamat A."/>
            <person name="Kanga B."/>
            <person name="Kashin S."/>
            <person name="Khazanovich D."/>
            <person name="Kisner P."/>
            <person name="Lance K."/>
            <person name="Lara M."/>
            <person name="Lee W."/>
            <person name="Lennon N."/>
            <person name="Letendre F."/>
            <person name="LeVine R."/>
            <person name="Lipovsky A."/>
            <person name="Liu X."/>
            <person name="Liu J."/>
            <person name="Liu S."/>
            <person name="Lokyitsang T."/>
            <person name="Lokyitsang Y."/>
            <person name="Lubonja R."/>
            <person name="Lui A."/>
            <person name="MacDonald P."/>
            <person name="Magnisalis V."/>
            <person name="Maru K."/>
            <person name="Matthews C."/>
            <person name="McCusker W."/>
            <person name="McDonough S."/>
            <person name="Mehta T."/>
            <person name="Meldrim J."/>
            <person name="Meneus L."/>
            <person name="Mihai O."/>
            <person name="Mihalev A."/>
            <person name="Mihova T."/>
            <person name="Mittelman R."/>
            <person name="Mlenga V."/>
            <person name="Montmayeur A."/>
            <person name="Mulrain L."/>
            <person name="Navidi A."/>
            <person name="Naylor J."/>
            <person name="Negash T."/>
            <person name="Nguyen T."/>
            <person name="Nguyen N."/>
            <person name="Nicol R."/>
            <person name="Norbu C."/>
            <person name="Norbu N."/>
            <person name="Novod N."/>
            <person name="O'Neill B."/>
            <person name="Osman S."/>
            <person name="Markiewicz E."/>
            <person name="Oyono O.L."/>
            <person name="Patti C."/>
            <person name="Phunkhang P."/>
            <person name="Pierre F."/>
            <person name="Priest M."/>
            <person name="Raghuraman S."/>
            <person name="Rege F."/>
            <person name="Reyes R."/>
            <person name="Rise C."/>
            <person name="Rogov P."/>
            <person name="Ross K."/>
            <person name="Ryan E."/>
            <person name="Settipalli S."/>
            <person name="Shea T."/>
            <person name="Sherpa N."/>
            <person name="Shi L."/>
            <person name="Shih D."/>
            <person name="Sparrow T."/>
            <person name="Spaulding J."/>
            <person name="Stalker J."/>
            <person name="Stange-Thomann N."/>
            <person name="Stavropoulos S."/>
            <person name="Stone C."/>
            <person name="Strader C."/>
            <person name="Tesfaye S."/>
            <person name="Thomson T."/>
            <person name="Thoulutsang Y."/>
            <person name="Thoulutsang D."/>
            <person name="Topham K."/>
            <person name="Topping I."/>
            <person name="Tsamla T."/>
            <person name="Vassiliev H."/>
            <person name="Vo A."/>
            <person name="Wangchuk T."/>
            <person name="Wangdi T."/>
            <person name="Weiand M."/>
            <person name="Wilkinson J."/>
            <person name="Wilson A."/>
            <person name="Yadav S."/>
            <person name="Young G."/>
            <person name="Yu Q."/>
            <person name="Zembek L."/>
            <person name="Zhong D."/>
            <person name="Zimmer A."/>
            <person name="Zwirko Z."/>
            <person name="Jaffe D.B."/>
            <person name="Alvarez P."/>
            <person name="Brockman W."/>
            <person name="Butler J."/>
            <person name="Chin C."/>
            <person name="Gnerre S."/>
            <person name="Grabherr M."/>
            <person name="Kleber M."/>
            <person name="Mauceli E."/>
            <person name="MacCallum I."/>
        </authorList>
    </citation>
    <scope>NUCLEOTIDE SEQUENCE [LARGE SCALE GENOMIC DNA]</scope>
    <source>
        <strain evidence="4">Tucson 15287-2541.00</strain>
    </source>
</reference>
<dbReference type="eggNOG" id="ENOG502T93V">
    <property type="taxonomic scope" value="Eukaryota"/>
</dbReference>
<dbReference type="EMBL" id="CH916366">
    <property type="protein sequence ID" value="EDV97942.1"/>
    <property type="molecule type" value="Genomic_DNA"/>
</dbReference>
<name>B4J173_DROGR</name>
<evidence type="ECO:0000256" key="1">
    <source>
        <dbReference type="SAM" id="MobiDB-lite"/>
    </source>
</evidence>
<feature type="compositionally biased region" description="Polar residues" evidence="1">
    <location>
        <begin position="46"/>
        <end position="63"/>
    </location>
</feature>
<dbReference type="FunCoup" id="B4J173">
    <property type="interactions" value="18"/>
</dbReference>
<feature type="signal peptide" evidence="2">
    <location>
        <begin position="1"/>
        <end position="16"/>
    </location>
</feature>
<evidence type="ECO:0000313" key="3">
    <source>
        <dbReference type="EMBL" id="EDV97942.1"/>
    </source>
</evidence>
<dbReference type="AlphaFoldDB" id="B4J173"/>
<dbReference type="PhylomeDB" id="B4J173"/>
<sequence>MNHFLAVLLCSPLCTSQQLAQNQNQPKPNDGEEALRLEALLKYSRKITTQKPDSTSTATSKTGLANDDPLEDQDYNFLTDRLPHLTDDEFNSLSHDANPLHFLKQLADENKANADPDKTLTEPESTQAQENNSESVAGAPIYITIPIYINTSGTLPLSLTIGEQDLQLQQVKNSSTQKNQQSTEPLNTYFNRLLAQIDPPRRRITNRHRSQGRSQSRSKIQLLRDYNNAQLNE</sequence>
<accession>B4J173</accession>
<dbReference type="KEGG" id="dgr:6558775"/>
<organism evidence="4">
    <name type="scientific">Drosophila grimshawi</name>
    <name type="common">Hawaiian fruit fly</name>
    <name type="synonym">Idiomyia grimshawi</name>
    <dbReference type="NCBI Taxonomy" id="7222"/>
    <lineage>
        <taxon>Eukaryota</taxon>
        <taxon>Metazoa</taxon>
        <taxon>Ecdysozoa</taxon>
        <taxon>Arthropoda</taxon>
        <taxon>Hexapoda</taxon>
        <taxon>Insecta</taxon>
        <taxon>Pterygota</taxon>
        <taxon>Neoptera</taxon>
        <taxon>Endopterygota</taxon>
        <taxon>Diptera</taxon>
        <taxon>Brachycera</taxon>
        <taxon>Muscomorpha</taxon>
        <taxon>Ephydroidea</taxon>
        <taxon>Drosophilidae</taxon>
        <taxon>Drosophila</taxon>
        <taxon>Hawaiian Drosophila</taxon>
    </lineage>
</organism>
<dbReference type="HOGENOM" id="CLU_1225940_0_0_1"/>